<evidence type="ECO:0000313" key="2">
    <source>
        <dbReference type="Proteomes" id="UP001295444"/>
    </source>
</evidence>
<dbReference type="Proteomes" id="UP001295444">
    <property type="component" value="Chromosome 01"/>
</dbReference>
<sequence>MSINISSLFGDFKNKIEIAAAVKYMQLSWNSVTRRCEVIVENVEEQLKKDIDSYTGRTPCKDSAQLDSARYEEQVQSFLSEFEKRFTDFTSIEPVASYLRFPFGEGIDVDYMASKVAALFELDSSAVES</sequence>
<evidence type="ECO:0000313" key="1">
    <source>
        <dbReference type="EMBL" id="CAH2225462.1"/>
    </source>
</evidence>
<gene>
    <name evidence="1" type="ORF">PECUL_23A041448</name>
</gene>
<dbReference type="AlphaFoldDB" id="A0AAD1VPB9"/>
<organism evidence="1 2">
    <name type="scientific">Pelobates cultripes</name>
    <name type="common">Western spadefoot toad</name>
    <dbReference type="NCBI Taxonomy" id="61616"/>
    <lineage>
        <taxon>Eukaryota</taxon>
        <taxon>Metazoa</taxon>
        <taxon>Chordata</taxon>
        <taxon>Craniata</taxon>
        <taxon>Vertebrata</taxon>
        <taxon>Euteleostomi</taxon>
        <taxon>Amphibia</taxon>
        <taxon>Batrachia</taxon>
        <taxon>Anura</taxon>
        <taxon>Pelobatoidea</taxon>
        <taxon>Pelobatidae</taxon>
        <taxon>Pelobates</taxon>
    </lineage>
</organism>
<protein>
    <submittedName>
        <fullName evidence="1">Uncharacterized protein</fullName>
    </submittedName>
</protein>
<reference evidence="1" key="1">
    <citation type="submission" date="2022-03" db="EMBL/GenBank/DDBJ databases">
        <authorList>
            <person name="Alioto T."/>
            <person name="Alioto T."/>
            <person name="Gomez Garrido J."/>
        </authorList>
    </citation>
    <scope>NUCLEOTIDE SEQUENCE</scope>
</reference>
<dbReference type="EMBL" id="OW240912">
    <property type="protein sequence ID" value="CAH2225462.1"/>
    <property type="molecule type" value="Genomic_DNA"/>
</dbReference>
<accession>A0AAD1VPB9</accession>
<keyword evidence="2" id="KW-1185">Reference proteome</keyword>
<name>A0AAD1VPB9_PELCU</name>
<proteinExistence type="predicted"/>